<sequence length="521" mass="59060">MIRQKNKPSTSTEPIFISQLVHQLKRAFLLLLLCNISFMGWGCSSNSPDEDIKKEEPGETPDNKDVSIIVTTTNRSMDLHRTGVSFSDKSNMSPSTITIDPSEKFQEMDGFGAAVTGSTCFNLLRMDKEDRYKFLKETFDPKDGLGYSYIRISIGCSDFSLSEYTCCDEEGIENFALQSEEKDYVIPILKDILKINPSIKILGSPWTCPRWMKVNNLSDLQPYNSWTSGQLNPKYYQDYATYFVKWIKAFEKEGIPITAITIQNEPLNRKNSASLYMGWEEQRDFIKTALGPQLEKSGLHPKVYAFDHNYNYDNIASQKSYPLKIYQDTDAAKYLTGAAYHDYGGNRSELINIHNGQPDKELIFTETSIGTWNNGQDLNSRLMADMENVALGTVNNWCKAVIVWNLMLDTSRGPWRDGGCKTCYGAVDISLSDFRTITRNSHYYIIGHMSSVVKPGAVRIGTKGFFEDGFIYSAFENTDGTYAMVLLNKNSSSKKITISDNKKHFVFEVPAKSVVSYRWAK</sequence>
<evidence type="ECO:0000313" key="7">
    <source>
        <dbReference type="EMBL" id="MBB4034301.1"/>
    </source>
</evidence>
<evidence type="ECO:0000259" key="5">
    <source>
        <dbReference type="Pfam" id="PF02055"/>
    </source>
</evidence>
<keyword evidence="2" id="KW-0732">Signal</keyword>
<dbReference type="PANTHER" id="PTHR11069">
    <property type="entry name" value="GLUCOSYLCERAMIDASE"/>
    <property type="match status" value="1"/>
</dbReference>
<evidence type="ECO:0000256" key="4">
    <source>
        <dbReference type="RuleBase" id="RU361188"/>
    </source>
</evidence>
<name>A0A840CGF6_9BACT</name>
<dbReference type="InterPro" id="IPR033453">
    <property type="entry name" value="Glyco_hydro_30_TIM-barrel"/>
</dbReference>
<evidence type="ECO:0000313" key="8">
    <source>
        <dbReference type="Proteomes" id="UP000555103"/>
    </source>
</evidence>
<keyword evidence="3 4" id="KW-0378">Hydrolase</keyword>
<dbReference type="InterPro" id="IPR033452">
    <property type="entry name" value="GH30_C"/>
</dbReference>
<reference evidence="7 8" key="1">
    <citation type="submission" date="2020-08" db="EMBL/GenBank/DDBJ databases">
        <title>Genomic Encyclopedia of Type Strains, Phase IV (KMG-IV): sequencing the most valuable type-strain genomes for metagenomic binning, comparative biology and taxonomic classification.</title>
        <authorList>
            <person name="Goeker M."/>
        </authorList>
    </citation>
    <scope>NUCLEOTIDE SEQUENCE [LARGE SCALE GENOMIC DNA]</scope>
    <source>
        <strain evidence="7 8">DSM 104969</strain>
    </source>
</reference>
<dbReference type="GO" id="GO:0006680">
    <property type="term" value="P:glucosylceramide catabolic process"/>
    <property type="evidence" value="ECO:0007669"/>
    <property type="project" value="TreeGrafter"/>
</dbReference>
<dbReference type="Pfam" id="PF02055">
    <property type="entry name" value="Glyco_hydro_30"/>
    <property type="match status" value="1"/>
</dbReference>
<dbReference type="PANTHER" id="PTHR11069:SF23">
    <property type="entry name" value="LYSOSOMAL ACID GLUCOSYLCERAMIDASE"/>
    <property type="match status" value="1"/>
</dbReference>
<dbReference type="AlphaFoldDB" id="A0A840CGF6"/>
<dbReference type="Gene3D" id="2.60.40.1180">
    <property type="entry name" value="Golgi alpha-mannosidase II"/>
    <property type="match status" value="1"/>
</dbReference>
<keyword evidence="8" id="KW-1185">Reference proteome</keyword>
<accession>A0A840CGF6</accession>
<dbReference type="GO" id="GO:0016020">
    <property type="term" value="C:membrane"/>
    <property type="evidence" value="ECO:0007669"/>
    <property type="project" value="GOC"/>
</dbReference>
<evidence type="ECO:0000256" key="2">
    <source>
        <dbReference type="ARBA" id="ARBA00022729"/>
    </source>
</evidence>
<dbReference type="GO" id="GO:0004348">
    <property type="term" value="F:glucosylceramidase activity"/>
    <property type="evidence" value="ECO:0007669"/>
    <property type="project" value="UniProtKB-EC"/>
</dbReference>
<evidence type="ECO:0000256" key="3">
    <source>
        <dbReference type="ARBA" id="ARBA00022801"/>
    </source>
</evidence>
<dbReference type="SUPFAM" id="SSF51445">
    <property type="entry name" value="(Trans)glycosidases"/>
    <property type="match status" value="1"/>
</dbReference>
<comment type="similarity">
    <text evidence="1 4">Belongs to the glycosyl hydrolase 30 family.</text>
</comment>
<dbReference type="SUPFAM" id="SSF51011">
    <property type="entry name" value="Glycosyl hydrolase domain"/>
    <property type="match status" value="1"/>
</dbReference>
<dbReference type="Gene3D" id="3.20.20.80">
    <property type="entry name" value="Glycosidases"/>
    <property type="match status" value="1"/>
</dbReference>
<dbReference type="Proteomes" id="UP000555103">
    <property type="component" value="Unassembled WGS sequence"/>
</dbReference>
<keyword evidence="4 7" id="KW-0326">Glycosidase</keyword>
<dbReference type="Pfam" id="PF17189">
    <property type="entry name" value="Glyco_hydro_30C"/>
    <property type="match status" value="1"/>
</dbReference>
<evidence type="ECO:0000259" key="6">
    <source>
        <dbReference type="Pfam" id="PF17189"/>
    </source>
</evidence>
<feature type="domain" description="Glycosyl hydrolase family 30 TIM-barrel" evidence="5">
    <location>
        <begin position="109"/>
        <end position="451"/>
    </location>
</feature>
<feature type="domain" description="Glycosyl hydrolase family 30 beta sandwich" evidence="6">
    <location>
        <begin position="456"/>
        <end position="517"/>
    </location>
</feature>
<dbReference type="InterPro" id="IPR017853">
    <property type="entry name" value="GH"/>
</dbReference>
<organism evidence="7 8">
    <name type="scientific">Dysgonomonas hofstadii</name>
    <dbReference type="NCBI Taxonomy" id="637886"/>
    <lineage>
        <taxon>Bacteria</taxon>
        <taxon>Pseudomonadati</taxon>
        <taxon>Bacteroidota</taxon>
        <taxon>Bacteroidia</taxon>
        <taxon>Bacteroidales</taxon>
        <taxon>Dysgonomonadaceae</taxon>
        <taxon>Dysgonomonas</taxon>
    </lineage>
</organism>
<dbReference type="InterPro" id="IPR013780">
    <property type="entry name" value="Glyco_hydro_b"/>
</dbReference>
<proteinExistence type="inferred from homology"/>
<gene>
    <name evidence="7" type="ORF">GGR21_000186</name>
</gene>
<dbReference type="EC" id="3.2.1.45" evidence="7"/>
<dbReference type="PRINTS" id="PR00843">
    <property type="entry name" value="GLHYDRLASE30"/>
</dbReference>
<comment type="caution">
    <text evidence="7">The sequence shown here is derived from an EMBL/GenBank/DDBJ whole genome shotgun (WGS) entry which is preliminary data.</text>
</comment>
<evidence type="ECO:0000256" key="1">
    <source>
        <dbReference type="ARBA" id="ARBA00005382"/>
    </source>
</evidence>
<dbReference type="EMBL" id="JACIEP010000001">
    <property type="protein sequence ID" value="MBB4034301.1"/>
    <property type="molecule type" value="Genomic_DNA"/>
</dbReference>
<dbReference type="InterPro" id="IPR001139">
    <property type="entry name" value="Glyco_hydro_30"/>
</dbReference>
<protein>
    <submittedName>
        <fullName evidence="7">Glucosylceramidase</fullName>
        <ecNumber evidence="7">3.2.1.45</ecNumber>
    </submittedName>
</protein>